<organism evidence="3 4">
    <name type="scientific">Litorisediminicola beolgyonensis</name>
    <dbReference type="NCBI Taxonomy" id="1173614"/>
    <lineage>
        <taxon>Bacteria</taxon>
        <taxon>Pseudomonadati</taxon>
        <taxon>Pseudomonadota</taxon>
        <taxon>Alphaproteobacteria</taxon>
        <taxon>Rhodobacterales</taxon>
        <taxon>Paracoccaceae</taxon>
        <taxon>Litorisediminicola</taxon>
    </lineage>
</organism>
<proteinExistence type="predicted"/>
<accession>A0ABW3ZMU9</accession>
<keyword evidence="4" id="KW-1185">Reference proteome</keyword>
<evidence type="ECO:0000313" key="3">
    <source>
        <dbReference type="EMBL" id="MFD1344125.1"/>
    </source>
</evidence>
<dbReference type="PANTHER" id="PTHR36698">
    <property type="entry name" value="BLL5892 PROTEIN"/>
    <property type="match status" value="1"/>
</dbReference>
<evidence type="ECO:0000313" key="4">
    <source>
        <dbReference type="Proteomes" id="UP001597135"/>
    </source>
</evidence>
<reference evidence="4" key="1">
    <citation type="journal article" date="2019" name="Int. J. Syst. Evol. Microbiol.">
        <title>The Global Catalogue of Microorganisms (GCM) 10K type strain sequencing project: providing services to taxonomists for standard genome sequencing and annotation.</title>
        <authorList>
            <consortium name="The Broad Institute Genomics Platform"/>
            <consortium name="The Broad Institute Genome Sequencing Center for Infectious Disease"/>
            <person name="Wu L."/>
            <person name="Ma J."/>
        </authorList>
    </citation>
    <scope>NUCLEOTIDE SEQUENCE [LARGE SCALE GENOMIC DNA]</scope>
    <source>
        <strain evidence="4">CCUG 62953</strain>
    </source>
</reference>
<protein>
    <submittedName>
        <fullName evidence="3">MlaD family protein</fullName>
    </submittedName>
</protein>
<feature type="transmembrane region" description="Helical" evidence="1">
    <location>
        <begin position="7"/>
        <end position="29"/>
    </location>
</feature>
<dbReference type="EMBL" id="JBHTMU010000039">
    <property type="protein sequence ID" value="MFD1344125.1"/>
    <property type="molecule type" value="Genomic_DNA"/>
</dbReference>
<dbReference type="InterPro" id="IPR003399">
    <property type="entry name" value="Mce/MlaD"/>
</dbReference>
<dbReference type="PANTHER" id="PTHR36698:SF2">
    <property type="entry name" value="MCE_MLAD DOMAIN-CONTAINING PROTEIN"/>
    <property type="match status" value="1"/>
</dbReference>
<name>A0ABW3ZMU9_9RHOB</name>
<keyword evidence="1" id="KW-0812">Transmembrane</keyword>
<keyword evidence="1" id="KW-1133">Transmembrane helix</keyword>
<dbReference type="Proteomes" id="UP001597135">
    <property type="component" value="Unassembled WGS sequence"/>
</dbReference>
<comment type="caution">
    <text evidence="3">The sequence shown here is derived from an EMBL/GenBank/DDBJ whole genome shotgun (WGS) entry which is preliminary data.</text>
</comment>
<keyword evidence="1" id="KW-0472">Membrane</keyword>
<gene>
    <name evidence="3" type="ORF">ACFQ4E_16970</name>
</gene>
<sequence>METRANYILIGAFTLAGLLGLLGFILWFAQVELDRRFAYYDVEFTSVSGLSNASTVRFAGLPVGQVADVRLAPDRSGLIRVRLEVDAETPVRANSIATIESQGVTGVSYVGISPGTPDAPFLTDLSRDEIPQIPAGRSVLQTLSEDAPDLLTEALGVVRAVNGFLTEENRDRVDNILANTESASENFAAVLDDFSNVTAEISAFAGQIDRFNATLEALSNDLSGILTTADTALLSIASLSEETRDAVAAGQETLAATTRTVEEVGRFLAEDLPPVAQGAALAAEEFRGTLDRLGTETSSMLATFSEAGESAVARLDEASRVFDEASALIVSLEEATEVMEDAADDFDLLVTEDGQWLVDETRAVMAQISTAVEAVTRITETDVPVIIGDIRSATATAARVVEEVGADLSTASGEVAGLSGEARAALTSVTDTFARANTTLEALDRALAVGTTTLEAAERTFTGADRVINEDISTITADLRSAIAGFDAALAQVSEDIPVVTGDLRDAAQQAEATFREVARIVRDTGAPVSAFAADGLPQYTLLANETRALIRNLEKLTNQIARDPARFLLDRDQPEFRR</sequence>
<dbReference type="RefSeq" id="WP_386805659.1">
    <property type="nucleotide sequence ID" value="NZ_JBHTMU010000039.1"/>
</dbReference>
<evidence type="ECO:0000256" key="1">
    <source>
        <dbReference type="SAM" id="Phobius"/>
    </source>
</evidence>
<dbReference type="Pfam" id="PF02470">
    <property type="entry name" value="MlaD"/>
    <property type="match status" value="1"/>
</dbReference>
<evidence type="ECO:0000259" key="2">
    <source>
        <dbReference type="Pfam" id="PF02470"/>
    </source>
</evidence>
<feature type="domain" description="Mce/MlaD" evidence="2">
    <location>
        <begin position="39"/>
        <end position="115"/>
    </location>
</feature>